<feature type="region of interest" description="Disordered" evidence="1">
    <location>
        <begin position="1"/>
        <end position="23"/>
    </location>
</feature>
<keyword evidence="3" id="KW-1185">Reference proteome</keyword>
<proteinExistence type="predicted"/>
<accession>A0ABP5UHS5</accession>
<protein>
    <submittedName>
        <fullName evidence="2">Uncharacterized protein</fullName>
    </submittedName>
</protein>
<sequence length="77" mass="8181">MGTPLQACRPAGSAAADEPGAGEVREHRLGGALGPWAAMRLETRRWSRLDATRSARSVRVVRIGASAQVWKGIELTG</sequence>
<evidence type="ECO:0000256" key="1">
    <source>
        <dbReference type="SAM" id="MobiDB-lite"/>
    </source>
</evidence>
<organism evidence="2 3">
    <name type="scientific">Dactylosporangium salmoneum</name>
    <dbReference type="NCBI Taxonomy" id="53361"/>
    <lineage>
        <taxon>Bacteria</taxon>
        <taxon>Bacillati</taxon>
        <taxon>Actinomycetota</taxon>
        <taxon>Actinomycetes</taxon>
        <taxon>Micromonosporales</taxon>
        <taxon>Micromonosporaceae</taxon>
        <taxon>Dactylosporangium</taxon>
    </lineage>
</organism>
<evidence type="ECO:0000313" key="2">
    <source>
        <dbReference type="EMBL" id="GAA2378625.1"/>
    </source>
</evidence>
<dbReference type="EMBL" id="BAAARV010000084">
    <property type="protein sequence ID" value="GAA2378625.1"/>
    <property type="molecule type" value="Genomic_DNA"/>
</dbReference>
<dbReference type="Proteomes" id="UP001501444">
    <property type="component" value="Unassembled WGS sequence"/>
</dbReference>
<comment type="caution">
    <text evidence="2">The sequence shown here is derived from an EMBL/GenBank/DDBJ whole genome shotgun (WGS) entry which is preliminary data.</text>
</comment>
<reference evidence="3" key="1">
    <citation type="journal article" date="2019" name="Int. J. Syst. Evol. Microbiol.">
        <title>The Global Catalogue of Microorganisms (GCM) 10K type strain sequencing project: providing services to taxonomists for standard genome sequencing and annotation.</title>
        <authorList>
            <consortium name="The Broad Institute Genomics Platform"/>
            <consortium name="The Broad Institute Genome Sequencing Center for Infectious Disease"/>
            <person name="Wu L."/>
            <person name="Ma J."/>
        </authorList>
    </citation>
    <scope>NUCLEOTIDE SEQUENCE [LARGE SCALE GENOMIC DNA]</scope>
    <source>
        <strain evidence="3">JCM 3272</strain>
    </source>
</reference>
<evidence type="ECO:0000313" key="3">
    <source>
        <dbReference type="Proteomes" id="UP001501444"/>
    </source>
</evidence>
<gene>
    <name evidence="2" type="ORF">GCM10010170_084800</name>
</gene>
<name>A0ABP5UHS5_9ACTN</name>